<keyword evidence="4 9" id="KW-1133">Transmembrane helix</keyword>
<evidence type="ECO:0000256" key="3">
    <source>
        <dbReference type="ARBA" id="ARBA00022729"/>
    </source>
</evidence>
<evidence type="ECO:0000256" key="2">
    <source>
        <dbReference type="ARBA" id="ARBA00022692"/>
    </source>
</evidence>
<accession>J3MT77</accession>
<dbReference type="SMART" id="SM00498">
    <property type="entry name" value="FH2"/>
    <property type="match status" value="1"/>
</dbReference>
<feature type="region of interest" description="Disordered" evidence="8">
    <location>
        <begin position="417"/>
        <end position="575"/>
    </location>
</feature>
<evidence type="ECO:0000259" key="10">
    <source>
        <dbReference type="PROSITE" id="PS51444"/>
    </source>
</evidence>
<feature type="compositionally biased region" description="Polar residues" evidence="8">
    <location>
        <begin position="436"/>
        <end position="457"/>
    </location>
</feature>
<feature type="compositionally biased region" description="Pro residues" evidence="8">
    <location>
        <begin position="532"/>
        <end position="542"/>
    </location>
</feature>
<dbReference type="InterPro" id="IPR042201">
    <property type="entry name" value="FH2_Formin_sf"/>
</dbReference>
<sequence length="986" mass="108884">MARTRPSSFYLQVPAICQNCWWNRCKEVAALFVPINGKVKVGTVSSWHQPWPGGFLGVSLKPAEVDGEERRNSPAAGLRPRQQMWPPHTTIFMSLNNRPAPPFVTSSESSSSALLLLLLGFRLIEQNMGMAMRCILVLFSVSPLLLLFNLEMLEDALHLANHDKELDVAAITPASFSFMSRFRIMLGMSHHHRSQGRRHKRSSEAPAPAPAPVPALQARSEAPAPLVRVPRKGMPSTHRSHIAPARSPVHRMEDGGHTKLPRSTIVALGVVGLCLVVLGATIVALSVGRSRKVKKVCTTAFKTFCHGSRDQRSPAATRKVSSHPSPDPFSLSSIVQYQENHPNLKQSSEPKSLSIQSTIPMGTELIASDPTVTSNNSHSGEVESFHSISCADFSVGSITEVPQQICDKTIMDPSRTFLERHDSPSDSSYQSVSPDCTSCLSPKDQTSSAFSHHNLSRTPCPEKPDKENAEVNCHKGVKINGISGSTEHHKDPMEEQTETITPSITKPSSKESSKSSTGGSRIDTFSSMGIPKSPPPPPPQKNPPSLKGQCNSQPPPPPPLPLQIQVGKDGSPLPRLKPLHWDKVRAAPARPMVWNDIRSSSFEFEFDEQMIKSLFAYNFQGSARDQEAMSKTVSTTKHVIEHHRLQNTTILLKTLNANTSQVCNSVIQGNGLSVQQLEALVKMKPTKEEEEKLLNYAGDINMLDPAENFVKVLLTIPMAFPRMEIMLYKENFDDEVSHIKMSFAMIEGACIELKSSKLFLRLLEAVLKTGNRMNVGTLRGGASAFKLDALLKLADIRGADGKTTLLHFVVQEMARSKGLKGSEKLNEIPSSCPDTPTEREEYSSMGTEFVSKLSNELGNVKKVASIDLDTLRNSISYLSCGLVQLKNLVENDLASDDNNNNFLQCMKSFLDYAENTMQELKDDESQVLLKVRELTEYYHGEVSKDESNLLQIFITVKDFLGLLDRVCREMRGTKHNQTLNLVLPLK</sequence>
<dbReference type="PANTHER" id="PTHR23213">
    <property type="entry name" value="FORMIN-RELATED"/>
    <property type="match status" value="1"/>
</dbReference>
<feature type="domain" description="FH2" evidence="10">
    <location>
        <begin position="566"/>
        <end position="986"/>
    </location>
</feature>
<keyword evidence="2 9" id="KW-0812">Transmembrane</keyword>
<dbReference type="STRING" id="4533.J3MT77"/>
<dbReference type="HOGENOM" id="CLU_007699_2_0_1"/>
<feature type="transmembrane region" description="Helical" evidence="9">
    <location>
        <begin position="130"/>
        <end position="148"/>
    </location>
</feature>
<organism evidence="11">
    <name type="scientific">Oryza brachyantha</name>
    <name type="common">malo sina</name>
    <dbReference type="NCBI Taxonomy" id="4533"/>
    <lineage>
        <taxon>Eukaryota</taxon>
        <taxon>Viridiplantae</taxon>
        <taxon>Streptophyta</taxon>
        <taxon>Embryophyta</taxon>
        <taxon>Tracheophyta</taxon>
        <taxon>Spermatophyta</taxon>
        <taxon>Magnoliopsida</taxon>
        <taxon>Liliopsida</taxon>
        <taxon>Poales</taxon>
        <taxon>Poaceae</taxon>
        <taxon>BOP clade</taxon>
        <taxon>Oryzoideae</taxon>
        <taxon>Oryzeae</taxon>
        <taxon>Oryzinae</taxon>
        <taxon>Oryza</taxon>
    </lineage>
</organism>
<evidence type="ECO:0000256" key="6">
    <source>
        <dbReference type="ARBA" id="ARBA00025793"/>
    </source>
</evidence>
<evidence type="ECO:0000313" key="11">
    <source>
        <dbReference type="EnsemblPlants" id="OB08G23070.1"/>
    </source>
</evidence>
<feature type="transmembrane region" description="Helical" evidence="9">
    <location>
        <begin position="265"/>
        <end position="287"/>
    </location>
</feature>
<dbReference type="AlphaFoldDB" id="J3MT77"/>
<gene>
    <name evidence="11" type="primary">LOC102702490</name>
</gene>
<evidence type="ECO:0000256" key="4">
    <source>
        <dbReference type="ARBA" id="ARBA00022989"/>
    </source>
</evidence>
<dbReference type="GO" id="GO:0016020">
    <property type="term" value="C:membrane"/>
    <property type="evidence" value="ECO:0007669"/>
    <property type="project" value="UniProtKB-SubCell"/>
</dbReference>
<feature type="compositionally biased region" description="Basic residues" evidence="8">
    <location>
        <begin position="190"/>
        <end position="201"/>
    </location>
</feature>
<dbReference type="KEGG" id="obr:102702490"/>
<reference evidence="11" key="1">
    <citation type="journal article" date="2013" name="Nat. Commun.">
        <title>Whole-genome sequencing of Oryza brachyantha reveals mechanisms underlying Oryza genome evolution.</title>
        <authorList>
            <person name="Chen J."/>
            <person name="Huang Q."/>
            <person name="Gao D."/>
            <person name="Wang J."/>
            <person name="Lang Y."/>
            <person name="Liu T."/>
            <person name="Li B."/>
            <person name="Bai Z."/>
            <person name="Luis Goicoechea J."/>
            <person name="Liang C."/>
            <person name="Chen C."/>
            <person name="Zhang W."/>
            <person name="Sun S."/>
            <person name="Liao Y."/>
            <person name="Zhang X."/>
            <person name="Yang L."/>
            <person name="Song C."/>
            <person name="Wang M."/>
            <person name="Shi J."/>
            <person name="Liu G."/>
            <person name="Liu J."/>
            <person name="Zhou H."/>
            <person name="Zhou W."/>
            <person name="Yu Q."/>
            <person name="An N."/>
            <person name="Chen Y."/>
            <person name="Cai Q."/>
            <person name="Wang B."/>
            <person name="Liu B."/>
            <person name="Min J."/>
            <person name="Huang Y."/>
            <person name="Wu H."/>
            <person name="Li Z."/>
            <person name="Zhang Y."/>
            <person name="Yin Y."/>
            <person name="Song W."/>
            <person name="Jiang J."/>
            <person name="Jackson S.A."/>
            <person name="Wing R.A."/>
            <person name="Wang J."/>
            <person name="Chen M."/>
        </authorList>
    </citation>
    <scope>NUCLEOTIDE SEQUENCE [LARGE SCALE GENOMIC DNA]</scope>
    <source>
        <strain evidence="11">cv. IRGC 101232</strain>
    </source>
</reference>
<dbReference type="PANTHER" id="PTHR23213:SF177">
    <property type="entry name" value="FORMIN-LIKE PROTEIN 11"/>
    <property type="match status" value="1"/>
</dbReference>
<dbReference type="Proteomes" id="UP000006038">
    <property type="component" value="Chromosome 8"/>
</dbReference>
<feature type="region of interest" description="Disordered" evidence="8">
    <location>
        <begin position="190"/>
        <end position="213"/>
    </location>
</feature>
<dbReference type="Gramene" id="OB08G23070.1">
    <property type="protein sequence ID" value="OB08G23070.1"/>
    <property type="gene ID" value="OB08G23070"/>
</dbReference>
<dbReference type="eggNOG" id="KOG1922">
    <property type="taxonomic scope" value="Eukaryota"/>
</dbReference>
<evidence type="ECO:0000256" key="9">
    <source>
        <dbReference type="SAM" id="Phobius"/>
    </source>
</evidence>
<feature type="compositionally biased region" description="Low complexity" evidence="8">
    <location>
        <begin position="425"/>
        <end position="435"/>
    </location>
</feature>
<dbReference type="GO" id="GO:0051015">
    <property type="term" value="F:actin filament binding"/>
    <property type="evidence" value="ECO:0007669"/>
    <property type="project" value="InterPro"/>
</dbReference>
<dbReference type="OrthoDB" id="1668162at2759"/>
<evidence type="ECO:0000256" key="5">
    <source>
        <dbReference type="ARBA" id="ARBA00023136"/>
    </source>
</evidence>
<protein>
    <recommendedName>
        <fullName evidence="7">Formin-like protein</fullName>
    </recommendedName>
</protein>
<comment type="similarity">
    <text evidence="6">Belongs to the formin-like family. Class-I subfamily.</text>
</comment>
<keyword evidence="12" id="KW-1185">Reference proteome</keyword>
<evidence type="ECO:0000256" key="8">
    <source>
        <dbReference type="SAM" id="MobiDB-lite"/>
    </source>
</evidence>
<feature type="region of interest" description="Disordered" evidence="8">
    <location>
        <begin position="308"/>
        <end position="329"/>
    </location>
</feature>
<dbReference type="OMA" id="FNFEMLE"/>
<evidence type="ECO:0000256" key="7">
    <source>
        <dbReference type="RuleBase" id="RU361260"/>
    </source>
</evidence>
<reference evidence="11" key="2">
    <citation type="submission" date="2013-04" db="UniProtKB">
        <authorList>
            <consortium name="EnsemblPlants"/>
        </authorList>
    </citation>
    <scope>IDENTIFICATION</scope>
</reference>
<dbReference type="SUPFAM" id="SSF101447">
    <property type="entry name" value="Formin homology 2 domain (FH2 domain)"/>
    <property type="match status" value="1"/>
</dbReference>
<evidence type="ECO:0000313" key="12">
    <source>
        <dbReference type="Proteomes" id="UP000006038"/>
    </source>
</evidence>
<evidence type="ECO:0000256" key="1">
    <source>
        <dbReference type="ARBA" id="ARBA00004167"/>
    </source>
</evidence>
<proteinExistence type="inferred from homology"/>
<keyword evidence="3" id="KW-0732">Signal</keyword>
<feature type="compositionally biased region" description="Basic and acidic residues" evidence="8">
    <location>
        <begin position="460"/>
        <end position="473"/>
    </location>
</feature>
<dbReference type="InterPro" id="IPR015425">
    <property type="entry name" value="FH2_Formin"/>
</dbReference>
<dbReference type="CDD" id="cd12087">
    <property type="entry name" value="TM_EGFR-like"/>
    <property type="match status" value="1"/>
</dbReference>
<keyword evidence="5 9" id="KW-0472">Membrane</keyword>
<dbReference type="Pfam" id="PF02181">
    <property type="entry name" value="FH2"/>
    <property type="match status" value="1"/>
</dbReference>
<dbReference type="Gene3D" id="1.20.58.2220">
    <property type="entry name" value="Formin, FH2 domain"/>
    <property type="match status" value="1"/>
</dbReference>
<comment type="subcellular location">
    <subcellularLocation>
        <location evidence="1">Membrane</location>
        <topology evidence="1">Single-pass membrane protein</topology>
    </subcellularLocation>
</comment>
<dbReference type="EnsemblPlants" id="OB08G23070.1">
    <property type="protein sequence ID" value="OB08G23070.1"/>
    <property type="gene ID" value="OB08G23070"/>
</dbReference>
<name>J3MT77_ORYBR</name>
<dbReference type="GO" id="GO:0045010">
    <property type="term" value="P:actin nucleation"/>
    <property type="evidence" value="ECO:0007669"/>
    <property type="project" value="InterPro"/>
</dbReference>
<dbReference type="GeneID" id="102702490"/>
<dbReference type="PROSITE" id="PS51444">
    <property type="entry name" value="FH2"/>
    <property type="match status" value="1"/>
</dbReference>
<dbReference type="InterPro" id="IPR027643">
    <property type="entry name" value="Formin-like_plant"/>
</dbReference>